<dbReference type="PROSITE" id="PS50929">
    <property type="entry name" value="ABC_TM1F"/>
    <property type="match status" value="1"/>
</dbReference>
<dbReference type="SUPFAM" id="SSF90123">
    <property type="entry name" value="ABC transporter transmembrane region"/>
    <property type="match status" value="1"/>
</dbReference>
<evidence type="ECO:0000259" key="8">
    <source>
        <dbReference type="PROSITE" id="PS50893"/>
    </source>
</evidence>
<evidence type="ECO:0000313" key="11">
    <source>
        <dbReference type="Proteomes" id="UP000321907"/>
    </source>
</evidence>
<gene>
    <name evidence="10" type="ORF">FUA23_10335</name>
</gene>
<dbReference type="EMBL" id="VOXD01000013">
    <property type="protein sequence ID" value="TXF89589.1"/>
    <property type="molecule type" value="Genomic_DNA"/>
</dbReference>
<dbReference type="GO" id="GO:0034040">
    <property type="term" value="F:ATPase-coupled lipid transmembrane transporter activity"/>
    <property type="evidence" value="ECO:0007669"/>
    <property type="project" value="TreeGrafter"/>
</dbReference>
<dbReference type="GO" id="GO:0016887">
    <property type="term" value="F:ATP hydrolysis activity"/>
    <property type="evidence" value="ECO:0007669"/>
    <property type="project" value="InterPro"/>
</dbReference>
<evidence type="ECO:0000256" key="2">
    <source>
        <dbReference type="ARBA" id="ARBA00022692"/>
    </source>
</evidence>
<dbReference type="InterPro" id="IPR027417">
    <property type="entry name" value="P-loop_NTPase"/>
</dbReference>
<protein>
    <submittedName>
        <fullName evidence="10">ABC transporter ATP-binding protein</fullName>
    </submittedName>
</protein>
<accession>A0A5C7FID2</accession>
<dbReference type="SMART" id="SM00382">
    <property type="entry name" value="AAA"/>
    <property type="match status" value="1"/>
</dbReference>
<dbReference type="InterPro" id="IPR036640">
    <property type="entry name" value="ABC1_TM_sf"/>
</dbReference>
<dbReference type="GO" id="GO:0005524">
    <property type="term" value="F:ATP binding"/>
    <property type="evidence" value="ECO:0007669"/>
    <property type="project" value="UniProtKB-KW"/>
</dbReference>
<feature type="transmembrane region" description="Helical" evidence="7">
    <location>
        <begin position="144"/>
        <end position="165"/>
    </location>
</feature>
<dbReference type="PANTHER" id="PTHR24221:SF654">
    <property type="entry name" value="ATP-BINDING CASSETTE SUB-FAMILY B MEMBER 6"/>
    <property type="match status" value="1"/>
</dbReference>
<evidence type="ECO:0000256" key="6">
    <source>
        <dbReference type="ARBA" id="ARBA00023136"/>
    </source>
</evidence>
<evidence type="ECO:0000256" key="7">
    <source>
        <dbReference type="SAM" id="Phobius"/>
    </source>
</evidence>
<dbReference type="PROSITE" id="PS00211">
    <property type="entry name" value="ABC_TRANSPORTER_1"/>
    <property type="match status" value="1"/>
</dbReference>
<keyword evidence="5 7" id="KW-1133">Transmembrane helix</keyword>
<proteinExistence type="predicted"/>
<sequence length="596" mass="66777">MSNLRTLITDNPYQRLLSIAWGYAEGMRGKYILIYLMFTGVNLLISLQPVIFGLFINHLQKGEGNLLQGTWIYLALHMAIIFAFWSLQWPARLLERRMAFDISKRLLMEVYDKIIHLPLSWHREHHSGDTINRARKAYEALKNFFDNGFAYFQTIARMAIALIALLWFSPVFGMVAVVAAVIIFAVVLAFDKPMIEAITATNDKENELMAGFSDKLTNIITVTTLRLGKRTAADINGRIDKIWPPFLRGTRINEQKWFSISVLTGLMYIAMVGGYVYENYVPGEVFLVGGLVTLIGYVNQFANMLSSFTMQYGQIVRYRSDLAAIDPIEEAYAELSVPSAEGAVDRAWQKLRVEGLNFRYDENGAGVFDVSLNLDRGRRIAIIGPSGSGKTTTLYALRGLYPPEQMTLLFNEPASHPAAAPAQLFEQTTLIPQSPEIFEDTLRNNLTMGLDRSAEELTRAIRTAVLDDVVEQADEGLETFLSEGGANLSGGQRQRLSIARGLLAADTSTLLLLDEPTSSLDPKTEILAYERIFAAFPDKTVVSTLHRLHLLRFFDYIYYMENGRVAAEGTLEELLETSEGFRAMYAEQVSAGNETG</sequence>
<evidence type="ECO:0000256" key="4">
    <source>
        <dbReference type="ARBA" id="ARBA00022840"/>
    </source>
</evidence>
<dbReference type="CDD" id="cd03228">
    <property type="entry name" value="ABCC_MRP_Like"/>
    <property type="match status" value="1"/>
</dbReference>
<dbReference type="RefSeq" id="WP_147930663.1">
    <property type="nucleotide sequence ID" value="NZ_VOXD01000013.1"/>
</dbReference>
<dbReference type="Pfam" id="PF00005">
    <property type="entry name" value="ABC_tran"/>
    <property type="match status" value="1"/>
</dbReference>
<feature type="transmembrane region" description="Helical" evidence="7">
    <location>
        <begin position="32"/>
        <end position="56"/>
    </location>
</feature>
<dbReference type="Gene3D" id="3.40.50.300">
    <property type="entry name" value="P-loop containing nucleotide triphosphate hydrolases"/>
    <property type="match status" value="1"/>
</dbReference>
<evidence type="ECO:0000256" key="1">
    <source>
        <dbReference type="ARBA" id="ARBA00004651"/>
    </source>
</evidence>
<feature type="domain" description="ABC transporter" evidence="8">
    <location>
        <begin position="351"/>
        <end position="587"/>
    </location>
</feature>
<feature type="transmembrane region" description="Helical" evidence="7">
    <location>
        <begin position="283"/>
        <end position="302"/>
    </location>
</feature>
<dbReference type="Pfam" id="PF00664">
    <property type="entry name" value="ABC_membrane"/>
    <property type="match status" value="1"/>
</dbReference>
<name>A0A5C7FID2_9BACT</name>
<dbReference type="InterPro" id="IPR017871">
    <property type="entry name" value="ABC_transporter-like_CS"/>
</dbReference>
<evidence type="ECO:0000256" key="5">
    <source>
        <dbReference type="ARBA" id="ARBA00022989"/>
    </source>
</evidence>
<dbReference type="SUPFAM" id="SSF52540">
    <property type="entry name" value="P-loop containing nucleoside triphosphate hydrolases"/>
    <property type="match status" value="1"/>
</dbReference>
<feature type="transmembrane region" description="Helical" evidence="7">
    <location>
        <begin position="257"/>
        <end position="277"/>
    </location>
</feature>
<feature type="transmembrane region" description="Helical" evidence="7">
    <location>
        <begin position="171"/>
        <end position="190"/>
    </location>
</feature>
<keyword evidence="11" id="KW-1185">Reference proteome</keyword>
<feature type="domain" description="ABC transmembrane type-1" evidence="9">
    <location>
        <begin position="36"/>
        <end position="317"/>
    </location>
</feature>
<dbReference type="GO" id="GO:0140359">
    <property type="term" value="F:ABC-type transporter activity"/>
    <property type="evidence" value="ECO:0007669"/>
    <property type="project" value="InterPro"/>
</dbReference>
<dbReference type="Proteomes" id="UP000321907">
    <property type="component" value="Unassembled WGS sequence"/>
</dbReference>
<dbReference type="InterPro" id="IPR003593">
    <property type="entry name" value="AAA+_ATPase"/>
</dbReference>
<dbReference type="PANTHER" id="PTHR24221">
    <property type="entry name" value="ATP-BINDING CASSETTE SUB-FAMILY B"/>
    <property type="match status" value="1"/>
</dbReference>
<reference evidence="10 11" key="1">
    <citation type="submission" date="2019-08" db="EMBL/GenBank/DDBJ databases">
        <title>Lewinella sp. strain SSH13 Genome sequencing and assembly.</title>
        <authorList>
            <person name="Kim I."/>
        </authorList>
    </citation>
    <scope>NUCLEOTIDE SEQUENCE [LARGE SCALE GENOMIC DNA]</scope>
    <source>
        <strain evidence="10 11">SSH13</strain>
    </source>
</reference>
<dbReference type="AlphaFoldDB" id="A0A5C7FID2"/>
<evidence type="ECO:0000259" key="9">
    <source>
        <dbReference type="PROSITE" id="PS50929"/>
    </source>
</evidence>
<dbReference type="InterPro" id="IPR011527">
    <property type="entry name" value="ABC1_TM_dom"/>
</dbReference>
<feature type="transmembrane region" description="Helical" evidence="7">
    <location>
        <begin position="68"/>
        <end position="87"/>
    </location>
</feature>
<comment type="subcellular location">
    <subcellularLocation>
        <location evidence="1">Cell membrane</location>
        <topology evidence="1">Multi-pass membrane protein</topology>
    </subcellularLocation>
</comment>
<dbReference type="Gene3D" id="1.20.1560.10">
    <property type="entry name" value="ABC transporter type 1, transmembrane domain"/>
    <property type="match status" value="1"/>
</dbReference>
<dbReference type="InterPro" id="IPR039421">
    <property type="entry name" value="Type_1_exporter"/>
</dbReference>
<keyword evidence="6 7" id="KW-0472">Membrane</keyword>
<keyword evidence="2 7" id="KW-0812">Transmembrane</keyword>
<dbReference type="InterPro" id="IPR003439">
    <property type="entry name" value="ABC_transporter-like_ATP-bd"/>
</dbReference>
<dbReference type="OrthoDB" id="9769115at2"/>
<evidence type="ECO:0000313" key="10">
    <source>
        <dbReference type="EMBL" id="TXF89589.1"/>
    </source>
</evidence>
<evidence type="ECO:0000256" key="3">
    <source>
        <dbReference type="ARBA" id="ARBA00022741"/>
    </source>
</evidence>
<comment type="caution">
    <text evidence="10">The sequence shown here is derived from an EMBL/GenBank/DDBJ whole genome shotgun (WGS) entry which is preliminary data.</text>
</comment>
<keyword evidence="4 10" id="KW-0067">ATP-binding</keyword>
<dbReference type="PROSITE" id="PS50893">
    <property type="entry name" value="ABC_TRANSPORTER_2"/>
    <property type="match status" value="1"/>
</dbReference>
<organism evidence="10 11">
    <name type="scientific">Neolewinella aurantiaca</name>
    <dbReference type="NCBI Taxonomy" id="2602767"/>
    <lineage>
        <taxon>Bacteria</taxon>
        <taxon>Pseudomonadati</taxon>
        <taxon>Bacteroidota</taxon>
        <taxon>Saprospiria</taxon>
        <taxon>Saprospirales</taxon>
        <taxon>Lewinellaceae</taxon>
        <taxon>Neolewinella</taxon>
    </lineage>
</organism>
<dbReference type="GO" id="GO:0005886">
    <property type="term" value="C:plasma membrane"/>
    <property type="evidence" value="ECO:0007669"/>
    <property type="project" value="UniProtKB-SubCell"/>
</dbReference>
<keyword evidence="3" id="KW-0547">Nucleotide-binding</keyword>